<dbReference type="InterPro" id="IPR010488">
    <property type="entry name" value="Zeta_toxin_domain"/>
</dbReference>
<keyword evidence="7" id="KW-1185">Reference proteome</keyword>
<geneLocation type="plasmid" evidence="4 7">
    <name>unnamed1</name>
</geneLocation>
<evidence type="ECO:0000256" key="1">
    <source>
        <dbReference type="ARBA" id="ARBA00022741"/>
    </source>
</evidence>
<protein>
    <submittedName>
        <fullName evidence="5">ABC-type ATPase</fullName>
    </submittedName>
</protein>
<dbReference type="Proteomes" id="UP000298805">
    <property type="component" value="Plasmid unnamed1"/>
</dbReference>
<evidence type="ECO:0000259" key="3">
    <source>
        <dbReference type="Pfam" id="PF06414"/>
    </source>
</evidence>
<dbReference type="Gene3D" id="3.40.50.300">
    <property type="entry name" value="P-loop containing nucleotide triphosphate hydrolases"/>
    <property type="match status" value="1"/>
</dbReference>
<sequence>MDTNKLFQDIVEFFVEYNTTKNKIALFKGGLPGAGKSTSLHFKEFSHLNPVIIDVDEIRKLLPNYTGKKEDSAQTQKTAGLLASMLRNYCIENGYDYMLDSTLSTPQNVAVELSKAKKAGYKIYVKYLYVSLNESLTGVLLRYYQALLKGETPRFVDYEYIKQRYKSLPEAMAECINYADNVQVLNRRGEVIIDINNLVHTDNTEFKQNIFVGKVNELILRYEENPQWDKVFELAEKAGDLVTALEWAKRKKEDFGVLNSHSQKNLLKI</sequence>
<evidence type="ECO:0000313" key="4">
    <source>
        <dbReference type="EMBL" id="QDD68130.1"/>
    </source>
</evidence>
<dbReference type="SUPFAM" id="SSF52540">
    <property type="entry name" value="P-loop containing nucleoside triphosphate hydrolases"/>
    <property type="match status" value="1"/>
</dbReference>
<dbReference type="EMBL" id="CP040940">
    <property type="protein sequence ID" value="QDD68130.1"/>
    <property type="molecule type" value="Genomic_DNA"/>
</dbReference>
<evidence type="ECO:0000256" key="2">
    <source>
        <dbReference type="ARBA" id="ARBA00022840"/>
    </source>
</evidence>
<keyword evidence="4" id="KW-0614">Plasmid</keyword>
<evidence type="ECO:0000313" key="7">
    <source>
        <dbReference type="Proteomes" id="UP000298805"/>
    </source>
</evidence>
<keyword evidence="1" id="KW-0547">Nucleotide-binding</keyword>
<dbReference type="AlphaFoldDB" id="A0AAJ4RB58"/>
<evidence type="ECO:0000313" key="5">
    <source>
        <dbReference type="EMBL" id="ROR38748.1"/>
    </source>
</evidence>
<evidence type="ECO:0000313" key="6">
    <source>
        <dbReference type="Proteomes" id="UP000272781"/>
    </source>
</evidence>
<name>A0AAJ4RB58_9BACT</name>
<dbReference type="InterPro" id="IPR027417">
    <property type="entry name" value="P-loop_NTPase"/>
</dbReference>
<gene>
    <name evidence="4" type="ORF">C6V80_09765</name>
    <name evidence="5" type="ORF">EDC58_1963</name>
</gene>
<organism evidence="5 6">
    <name type="scientific">Caminibacter pacificus</name>
    <dbReference type="NCBI Taxonomy" id="1424653"/>
    <lineage>
        <taxon>Bacteria</taxon>
        <taxon>Pseudomonadati</taxon>
        <taxon>Campylobacterota</taxon>
        <taxon>Epsilonproteobacteria</taxon>
        <taxon>Nautiliales</taxon>
        <taxon>Nautiliaceae</taxon>
        <taxon>Caminibacter</taxon>
    </lineage>
</organism>
<accession>A0AAJ4RB58</accession>
<feature type="domain" description="Zeta toxin" evidence="3">
    <location>
        <begin position="18"/>
        <end position="196"/>
    </location>
</feature>
<dbReference type="GO" id="GO:0005524">
    <property type="term" value="F:ATP binding"/>
    <property type="evidence" value="ECO:0007669"/>
    <property type="project" value="UniProtKB-KW"/>
</dbReference>
<reference evidence="4 7" key="2">
    <citation type="submission" date="2019-06" db="EMBL/GenBank/DDBJ databases">
        <title>A comparative analysis of the Nautiliaceae.</title>
        <authorList>
            <person name="Grosche A."/>
            <person name="Smedile F."/>
            <person name="Vetriani C."/>
        </authorList>
    </citation>
    <scope>NUCLEOTIDE SEQUENCE [LARGE SCALE GENOMIC DNA]</scope>
    <source>
        <strain evidence="4 7">TB6</strain>
        <plasmid evidence="4 7">unnamed1</plasmid>
    </source>
</reference>
<dbReference type="GO" id="GO:0016301">
    <property type="term" value="F:kinase activity"/>
    <property type="evidence" value="ECO:0007669"/>
    <property type="project" value="InterPro"/>
</dbReference>
<dbReference type="RefSeq" id="WP_123353334.1">
    <property type="nucleotide sequence ID" value="NZ_CP040940.1"/>
</dbReference>
<dbReference type="EMBL" id="RJVK01000006">
    <property type="protein sequence ID" value="ROR38748.1"/>
    <property type="molecule type" value="Genomic_DNA"/>
</dbReference>
<dbReference type="Pfam" id="PF06414">
    <property type="entry name" value="Zeta_toxin"/>
    <property type="match status" value="1"/>
</dbReference>
<dbReference type="Proteomes" id="UP000272781">
    <property type="component" value="Unassembled WGS sequence"/>
</dbReference>
<keyword evidence="2" id="KW-0067">ATP-binding</keyword>
<proteinExistence type="predicted"/>
<reference evidence="5 6" key="1">
    <citation type="submission" date="2018-11" db="EMBL/GenBank/DDBJ databases">
        <title>Genomic Encyclopedia of Type Strains, Phase IV (KMG-IV): sequencing the most valuable type-strain genomes for metagenomic binning, comparative biology and taxonomic classification.</title>
        <authorList>
            <person name="Goeker M."/>
        </authorList>
    </citation>
    <scope>NUCLEOTIDE SEQUENCE [LARGE SCALE GENOMIC DNA]</scope>
    <source>
        <strain evidence="5 6">DSM 27783</strain>
    </source>
</reference>